<dbReference type="InterPro" id="IPR050491">
    <property type="entry name" value="AmpC-like"/>
</dbReference>
<dbReference type="Gene3D" id="3.40.710.10">
    <property type="entry name" value="DD-peptidase/beta-lactamase superfamily"/>
    <property type="match status" value="1"/>
</dbReference>
<feature type="chain" id="PRO_5047308312" evidence="1">
    <location>
        <begin position="29"/>
        <end position="386"/>
    </location>
</feature>
<accession>A0ABX1R6U1</accession>
<dbReference type="Proteomes" id="UP000709336">
    <property type="component" value="Unassembled WGS sequence"/>
</dbReference>
<dbReference type="PANTHER" id="PTHR46825">
    <property type="entry name" value="D-ALANYL-D-ALANINE-CARBOXYPEPTIDASE/ENDOPEPTIDASE AMPH"/>
    <property type="match status" value="1"/>
</dbReference>
<keyword evidence="4" id="KW-1185">Reference proteome</keyword>
<organism evidence="3 4">
    <name type="scientific">Alteromonas ponticola</name>
    <dbReference type="NCBI Taxonomy" id="2720613"/>
    <lineage>
        <taxon>Bacteria</taxon>
        <taxon>Pseudomonadati</taxon>
        <taxon>Pseudomonadota</taxon>
        <taxon>Gammaproteobacteria</taxon>
        <taxon>Alteromonadales</taxon>
        <taxon>Alteromonadaceae</taxon>
        <taxon>Alteromonas/Salinimonas group</taxon>
        <taxon>Alteromonas</taxon>
    </lineage>
</organism>
<evidence type="ECO:0000256" key="1">
    <source>
        <dbReference type="SAM" id="SignalP"/>
    </source>
</evidence>
<protein>
    <submittedName>
        <fullName evidence="3">Beta-lactamase family protein</fullName>
    </submittedName>
</protein>
<comment type="caution">
    <text evidence="3">The sequence shown here is derived from an EMBL/GenBank/DDBJ whole genome shotgun (WGS) entry which is preliminary data.</text>
</comment>
<dbReference type="PANTHER" id="PTHR46825:SF15">
    <property type="entry name" value="BETA-LACTAMASE-RELATED DOMAIN-CONTAINING PROTEIN"/>
    <property type="match status" value="1"/>
</dbReference>
<reference evidence="3 4" key="1">
    <citation type="submission" date="2020-03" db="EMBL/GenBank/DDBJ databases">
        <title>Alteromonas ponticola sp. nov., isolated from seawater.</title>
        <authorList>
            <person name="Yoon J.-H."/>
            <person name="Kim Y.-O."/>
        </authorList>
    </citation>
    <scope>NUCLEOTIDE SEQUENCE [LARGE SCALE GENOMIC DNA]</scope>
    <source>
        <strain evidence="3 4">MYP5</strain>
    </source>
</reference>
<dbReference type="InterPro" id="IPR012338">
    <property type="entry name" value="Beta-lactam/transpept-like"/>
</dbReference>
<proteinExistence type="predicted"/>
<dbReference type="Pfam" id="PF00144">
    <property type="entry name" value="Beta-lactamase"/>
    <property type="match status" value="1"/>
</dbReference>
<keyword evidence="1" id="KW-0732">Signal</keyword>
<feature type="signal peptide" evidence="1">
    <location>
        <begin position="1"/>
        <end position="28"/>
    </location>
</feature>
<evidence type="ECO:0000313" key="3">
    <source>
        <dbReference type="EMBL" id="NMH60832.1"/>
    </source>
</evidence>
<dbReference type="SUPFAM" id="SSF56601">
    <property type="entry name" value="beta-lactamase/transpeptidase-like"/>
    <property type="match status" value="1"/>
</dbReference>
<evidence type="ECO:0000313" key="4">
    <source>
        <dbReference type="Proteomes" id="UP000709336"/>
    </source>
</evidence>
<dbReference type="EMBL" id="JAATNW010000006">
    <property type="protein sequence ID" value="NMH60832.1"/>
    <property type="molecule type" value="Genomic_DNA"/>
</dbReference>
<dbReference type="InterPro" id="IPR001466">
    <property type="entry name" value="Beta-lactam-related"/>
</dbReference>
<dbReference type="RefSeq" id="WP_169211382.1">
    <property type="nucleotide sequence ID" value="NZ_JAATNW010000006.1"/>
</dbReference>
<name>A0ABX1R6U1_9ALTE</name>
<evidence type="ECO:0000259" key="2">
    <source>
        <dbReference type="Pfam" id="PF00144"/>
    </source>
</evidence>
<feature type="domain" description="Beta-lactamase-related" evidence="2">
    <location>
        <begin position="40"/>
        <end position="359"/>
    </location>
</feature>
<sequence length="386" mass="43840">MTLPVLKRFLSRLFLLLSVLVSISPVNAADRWLQNYASEVRRDAQKYRIPGYAFVYYQQGETPKIYVYGKTHAKGKAIDEDTVFRLASVSKTFTGLLMAKLVEQDELTWETKISELVPQQNFAGKGMSSLALEHIVGQSSGFMPNAYDNLIEADYSLDRVLSSLASLEPICAPGECYTYQNALFGAIENYLLNQETSYHRQLQEQLFLPLGMKHASAGKGALVSSQQWARPHIAIARNRWREGEVESNYYRFAPAAGVNASISDMTIYLQALLGEFPTIVPPEIVDKVSAPRVKTKRETYRRGWRGDLQDAHYGLGWRVYNFNGHRVIYHGGWVKGYRADVSFAPDFKSGYVMLMNAESNLINTTTAEFWKRYFEHKVQPDRARAD</sequence>
<gene>
    <name evidence="3" type="ORF">HCJ96_12415</name>
</gene>